<protein>
    <submittedName>
        <fullName evidence="10">Lycopene cyclase</fullName>
    </submittedName>
</protein>
<feature type="transmembrane region" description="Helical" evidence="8">
    <location>
        <begin position="76"/>
        <end position="93"/>
    </location>
</feature>
<evidence type="ECO:0000259" key="9">
    <source>
        <dbReference type="Pfam" id="PF18916"/>
    </source>
</evidence>
<accession>A0A094NYR2</accession>
<feature type="transmembrane region" description="Helical" evidence="8">
    <location>
        <begin position="31"/>
        <end position="50"/>
    </location>
</feature>
<comment type="caution">
    <text evidence="10">The sequence shown here is derived from an EMBL/GenBank/DDBJ whole genome shotgun (WGS) entry which is preliminary data.</text>
</comment>
<gene>
    <name evidence="10" type="ORF">GM49_1170</name>
</gene>
<dbReference type="GO" id="GO:0016872">
    <property type="term" value="F:intramolecular lyase activity"/>
    <property type="evidence" value="ECO:0007669"/>
    <property type="project" value="InterPro"/>
</dbReference>
<sequence length="102" mass="11622">MIYSDIAIVGVIFAVFFDLYGVKTVLLTRRVFWTSYAIIVPFQLITNWWLTSREIVTYNPDGIIGTRVAGAPIEDLLFGFALVLSTMSLWVYWGRKGVQPKN</sequence>
<comment type="subcellular location">
    <subcellularLocation>
        <location evidence="1">Membrane</location>
        <topology evidence="1">Multi-pass membrane protein</topology>
    </subcellularLocation>
</comment>
<feature type="domain" description="Lycopene cyclase" evidence="9">
    <location>
        <begin position="13"/>
        <end position="90"/>
    </location>
</feature>
<keyword evidence="6 8" id="KW-0472">Membrane</keyword>
<keyword evidence="5 8" id="KW-1133">Transmembrane helix</keyword>
<dbReference type="AlphaFoldDB" id="A0A094NYR2"/>
<dbReference type="InterPro" id="IPR017825">
    <property type="entry name" value="Lycopene_cyclase_dom"/>
</dbReference>
<evidence type="ECO:0000256" key="3">
    <source>
        <dbReference type="ARBA" id="ARBA00022692"/>
    </source>
</evidence>
<evidence type="ECO:0000256" key="1">
    <source>
        <dbReference type="ARBA" id="ARBA00004141"/>
    </source>
</evidence>
<dbReference type="GO" id="GO:0016120">
    <property type="term" value="P:carotene biosynthetic process"/>
    <property type="evidence" value="ECO:0007669"/>
    <property type="project" value="UniProtKB-ARBA"/>
</dbReference>
<evidence type="ECO:0000256" key="2">
    <source>
        <dbReference type="ARBA" id="ARBA00004829"/>
    </source>
</evidence>
<comment type="pathway">
    <text evidence="2">Carotenoid biosynthesis.</text>
</comment>
<evidence type="ECO:0000256" key="5">
    <source>
        <dbReference type="ARBA" id="ARBA00022989"/>
    </source>
</evidence>
<dbReference type="Pfam" id="PF18916">
    <property type="entry name" value="Lycopene_cyc"/>
    <property type="match status" value="1"/>
</dbReference>
<dbReference type="GO" id="GO:0016117">
    <property type="term" value="P:carotenoid biosynthetic process"/>
    <property type="evidence" value="ECO:0007669"/>
    <property type="project" value="UniProtKB-KW"/>
</dbReference>
<keyword evidence="4" id="KW-0125">Carotenoid biosynthesis</keyword>
<evidence type="ECO:0000256" key="7">
    <source>
        <dbReference type="ARBA" id="ARBA00023235"/>
    </source>
</evidence>
<evidence type="ECO:0000256" key="4">
    <source>
        <dbReference type="ARBA" id="ARBA00022746"/>
    </source>
</evidence>
<name>A0A094NYR2_9ZZZZ</name>
<dbReference type="NCBIfam" id="TIGR03462">
    <property type="entry name" value="CarR_dom_SF"/>
    <property type="match status" value="1"/>
</dbReference>
<dbReference type="EMBL" id="JNSJ01000008">
    <property type="protein sequence ID" value="KGA03627.1"/>
    <property type="molecule type" value="Genomic_DNA"/>
</dbReference>
<keyword evidence="3 8" id="KW-0812">Transmembrane</keyword>
<evidence type="ECO:0000256" key="8">
    <source>
        <dbReference type="SAM" id="Phobius"/>
    </source>
</evidence>
<proteinExistence type="predicted"/>
<organism evidence="10">
    <name type="scientific">freshwater metagenome</name>
    <dbReference type="NCBI Taxonomy" id="449393"/>
    <lineage>
        <taxon>unclassified sequences</taxon>
        <taxon>metagenomes</taxon>
        <taxon>ecological metagenomes</taxon>
    </lineage>
</organism>
<keyword evidence="7" id="KW-0413">Isomerase</keyword>
<dbReference type="GO" id="GO:0016020">
    <property type="term" value="C:membrane"/>
    <property type="evidence" value="ECO:0007669"/>
    <property type="project" value="UniProtKB-SubCell"/>
</dbReference>
<evidence type="ECO:0000313" key="10">
    <source>
        <dbReference type="EMBL" id="KGA03627.1"/>
    </source>
</evidence>
<evidence type="ECO:0000256" key="6">
    <source>
        <dbReference type="ARBA" id="ARBA00023136"/>
    </source>
</evidence>
<dbReference type="GO" id="GO:0045436">
    <property type="term" value="F:lycopene beta cyclase activity"/>
    <property type="evidence" value="ECO:0007669"/>
    <property type="project" value="UniProtKB-ARBA"/>
</dbReference>
<reference evidence="10" key="1">
    <citation type="submission" date="2014-05" db="EMBL/GenBank/DDBJ databases">
        <title>Key roles for freshwater Actinobacteria revealed by deep metagenomic sequencing.</title>
        <authorList>
            <person name="Ghai R."/>
            <person name="Mizuno C.M."/>
            <person name="Picazo A."/>
            <person name="Camacho A."/>
            <person name="Rodriguez-Valera F."/>
        </authorList>
    </citation>
    <scope>NUCLEOTIDE SEQUENCE</scope>
</reference>
<feature type="transmembrane region" description="Helical" evidence="8">
    <location>
        <begin position="6"/>
        <end position="22"/>
    </location>
</feature>